<feature type="compositionally biased region" description="Polar residues" evidence="1">
    <location>
        <begin position="109"/>
        <end position="123"/>
    </location>
</feature>
<dbReference type="OrthoDB" id="5361354at2759"/>
<accession>A0A8H3EHE7</accession>
<feature type="transmembrane region" description="Helical" evidence="2">
    <location>
        <begin position="26"/>
        <end position="47"/>
    </location>
</feature>
<evidence type="ECO:0000256" key="2">
    <source>
        <dbReference type="SAM" id="Phobius"/>
    </source>
</evidence>
<feature type="region of interest" description="Disordered" evidence="1">
    <location>
        <begin position="109"/>
        <end position="134"/>
    </location>
</feature>
<dbReference type="PANTHER" id="PTHR40623:SF1">
    <property type="match status" value="1"/>
</dbReference>
<feature type="region of interest" description="Disordered" evidence="1">
    <location>
        <begin position="332"/>
        <end position="454"/>
    </location>
</feature>
<dbReference type="PANTHER" id="PTHR40623">
    <property type="entry name" value="INTEGRAL MEMBRANE PROTEIN"/>
    <property type="match status" value="1"/>
</dbReference>
<evidence type="ECO:0000313" key="3">
    <source>
        <dbReference type="EMBL" id="CAF9905742.1"/>
    </source>
</evidence>
<keyword evidence="2" id="KW-1133">Transmembrane helix</keyword>
<feature type="compositionally biased region" description="Polar residues" evidence="1">
    <location>
        <begin position="190"/>
        <end position="205"/>
    </location>
</feature>
<evidence type="ECO:0000256" key="1">
    <source>
        <dbReference type="SAM" id="MobiDB-lite"/>
    </source>
</evidence>
<comment type="caution">
    <text evidence="3">The sequence shown here is derived from an EMBL/GenBank/DDBJ whole genome shotgun (WGS) entry which is preliminary data.</text>
</comment>
<keyword evidence="2" id="KW-0472">Membrane</keyword>
<feature type="region of interest" description="Disordered" evidence="1">
    <location>
        <begin position="523"/>
        <end position="560"/>
    </location>
</feature>
<feature type="compositionally biased region" description="Polar residues" evidence="1">
    <location>
        <begin position="412"/>
        <end position="422"/>
    </location>
</feature>
<feature type="region of interest" description="Disordered" evidence="1">
    <location>
        <begin position="164"/>
        <end position="285"/>
    </location>
</feature>
<name>A0A8H3EHE7_9LECA</name>
<evidence type="ECO:0000313" key="4">
    <source>
        <dbReference type="Proteomes" id="UP000664169"/>
    </source>
</evidence>
<dbReference type="Proteomes" id="UP000664169">
    <property type="component" value="Unassembled WGS sequence"/>
</dbReference>
<sequence>MSGAGFGTTGKGFIVWWETTGLAYKFTFVLGGLIVLVITAAVVKLIIDKAILRKHVKREKLQKAAQANMSSERIAAKRLSSAEEGDLFGIRAIQSGFYGGVAQSAPSSPVTSRAPSIYNQPTSPAGPLSGSSPYLPLMHPQAAASPITSTTSLPLVRSPLGLDPIVKDGQPLHNGSPSLTPSAMLRSPQRPGTSGSNRGFDQTRPSVKRHGSDGSSGTINLDGLSPARHRQNGTTLRPSASDASNTSPPSTKNGTSAGSRSSSFTSTYSYEDSSEYQPHNPTTIKPLEALPTIPILQPLSAEVNNLGQTQSQSFPPQHQDLSLLGRNVATTSELPADAKTTQRDTNFSAPFRRPSQPEQMVPPNPEFGPLPAAAMNGGPLQFNAPRAQSPAPINKGPPSGRTDSPVLFPPRGTSSQINNRSMSPGPGHQQPPRQDQMQRLGVGTPPSPNMKPSLPAFLQDTLKRTEIEVPSDVSDGPRTAPLTKTSSSRLLPEMPKKNRLTADILNDFYDSYSYVRNSKDDMNLHQSNQHFEMQRIPPPESVSGSSRQGYRQPPTDRRLA</sequence>
<dbReference type="EMBL" id="CAJPDQ010000002">
    <property type="protein sequence ID" value="CAF9905742.1"/>
    <property type="molecule type" value="Genomic_DNA"/>
</dbReference>
<keyword evidence="2" id="KW-0812">Transmembrane</keyword>
<keyword evidence="4" id="KW-1185">Reference proteome</keyword>
<gene>
    <name evidence="3" type="ORF">GOMPHAMPRED_003349</name>
</gene>
<feature type="compositionally biased region" description="Polar residues" evidence="1">
    <location>
        <begin position="232"/>
        <end position="254"/>
    </location>
</feature>
<proteinExistence type="predicted"/>
<dbReference type="AlphaFoldDB" id="A0A8H3EHE7"/>
<reference evidence="3" key="1">
    <citation type="submission" date="2021-03" db="EMBL/GenBank/DDBJ databases">
        <authorList>
            <person name="Tagirdzhanova G."/>
        </authorList>
    </citation>
    <scope>NUCLEOTIDE SEQUENCE</scope>
</reference>
<protein>
    <submittedName>
        <fullName evidence="3">Uncharacterized protein</fullName>
    </submittedName>
</protein>
<organism evidence="3 4">
    <name type="scientific">Gomphillus americanus</name>
    <dbReference type="NCBI Taxonomy" id="1940652"/>
    <lineage>
        <taxon>Eukaryota</taxon>
        <taxon>Fungi</taxon>
        <taxon>Dikarya</taxon>
        <taxon>Ascomycota</taxon>
        <taxon>Pezizomycotina</taxon>
        <taxon>Lecanoromycetes</taxon>
        <taxon>OSLEUM clade</taxon>
        <taxon>Ostropomycetidae</taxon>
        <taxon>Ostropales</taxon>
        <taxon>Graphidaceae</taxon>
        <taxon>Gomphilloideae</taxon>
        <taxon>Gomphillus</taxon>
    </lineage>
</organism>
<feature type="compositionally biased region" description="Low complexity" evidence="1">
    <location>
        <begin position="255"/>
        <end position="271"/>
    </location>
</feature>